<proteinExistence type="predicted"/>
<gene>
    <name evidence="1" type="ORF">ASJ81_17015</name>
</gene>
<name>A0A2A2HWP5_9EURY</name>
<reference evidence="1 2" key="1">
    <citation type="journal article" date="2017" name="BMC Genomics">
        <title>Genomic analysis of methanogenic archaea reveals a shift towards energy conservation.</title>
        <authorList>
            <person name="Gilmore S.P."/>
            <person name="Henske J.K."/>
            <person name="Sexton J.A."/>
            <person name="Solomon K.V."/>
            <person name="Seppala S."/>
            <person name="Yoo J.I."/>
            <person name="Huyett L.M."/>
            <person name="Pressman A."/>
            <person name="Cogan J.Z."/>
            <person name="Kivenson V."/>
            <person name="Peng X."/>
            <person name="Tan Y."/>
            <person name="Valentine D.L."/>
            <person name="O'Malley M.A."/>
        </authorList>
    </citation>
    <scope>NUCLEOTIDE SEQUENCE [LARGE SCALE GENOMIC DNA]</scope>
    <source>
        <strain evidence="1 2">MC-15</strain>
    </source>
</reference>
<accession>A0A2A2HWP5</accession>
<protein>
    <submittedName>
        <fullName evidence="1">Uncharacterized protein</fullName>
    </submittedName>
</protein>
<dbReference type="RefSeq" id="WP_095643542.1">
    <property type="nucleotide sequence ID" value="NZ_LMVP01000067.1"/>
</dbReference>
<sequence>MFSTFGIIPTYETLTKSCLQGKERILILREHGLGLLSKEGQETLWRIDNIAIVLDLIKTRIFMCVPFQTEEELLENVLLFTGLDYKAAVKVTKTIVASDWIPMLEENFYSL</sequence>
<organism evidence="1 2">
    <name type="scientific">Methanosarcina spelaei</name>
    <dbReference type="NCBI Taxonomy" id="1036679"/>
    <lineage>
        <taxon>Archaea</taxon>
        <taxon>Methanobacteriati</taxon>
        <taxon>Methanobacteriota</taxon>
        <taxon>Stenosarchaea group</taxon>
        <taxon>Methanomicrobia</taxon>
        <taxon>Methanosarcinales</taxon>
        <taxon>Methanosarcinaceae</taxon>
        <taxon>Methanosarcina</taxon>
    </lineage>
</organism>
<dbReference type="AlphaFoldDB" id="A0A2A2HWP5"/>
<comment type="caution">
    <text evidence="1">The sequence shown here is derived from an EMBL/GenBank/DDBJ whole genome shotgun (WGS) entry which is preliminary data.</text>
</comment>
<dbReference type="Proteomes" id="UP000218164">
    <property type="component" value="Unassembled WGS sequence"/>
</dbReference>
<keyword evidence="2" id="KW-1185">Reference proteome</keyword>
<dbReference type="EMBL" id="LMVP01000067">
    <property type="protein sequence ID" value="PAV13670.1"/>
    <property type="molecule type" value="Genomic_DNA"/>
</dbReference>
<evidence type="ECO:0000313" key="2">
    <source>
        <dbReference type="Proteomes" id="UP000218164"/>
    </source>
</evidence>
<dbReference type="OrthoDB" id="372562at2157"/>
<evidence type="ECO:0000313" key="1">
    <source>
        <dbReference type="EMBL" id="PAV13670.1"/>
    </source>
</evidence>